<comment type="pathway">
    <text evidence="1">Protein modification; protein ubiquitination.</text>
</comment>
<feature type="compositionally biased region" description="Basic and acidic residues" evidence="2">
    <location>
        <begin position="64"/>
        <end position="74"/>
    </location>
</feature>
<reference evidence="4 5" key="1">
    <citation type="journal article" date="2020" name="Mol. Plant">
        <title>The Chromosome-Based Rubber Tree Genome Provides New Insights into Spurge Genome Evolution and Rubber Biosynthesis.</title>
        <authorList>
            <person name="Liu J."/>
            <person name="Shi C."/>
            <person name="Shi C.C."/>
            <person name="Li W."/>
            <person name="Zhang Q.J."/>
            <person name="Zhang Y."/>
            <person name="Li K."/>
            <person name="Lu H.F."/>
            <person name="Shi C."/>
            <person name="Zhu S.T."/>
            <person name="Xiao Z.Y."/>
            <person name="Nan H."/>
            <person name="Yue Y."/>
            <person name="Zhu X.G."/>
            <person name="Wu Y."/>
            <person name="Hong X.N."/>
            <person name="Fan G.Y."/>
            <person name="Tong Y."/>
            <person name="Zhang D."/>
            <person name="Mao C.L."/>
            <person name="Liu Y.L."/>
            <person name="Hao S.J."/>
            <person name="Liu W.Q."/>
            <person name="Lv M.Q."/>
            <person name="Zhang H.B."/>
            <person name="Liu Y."/>
            <person name="Hu-Tang G.R."/>
            <person name="Wang J.P."/>
            <person name="Wang J.H."/>
            <person name="Sun Y.H."/>
            <person name="Ni S.B."/>
            <person name="Chen W.B."/>
            <person name="Zhang X.C."/>
            <person name="Jiao Y.N."/>
            <person name="Eichler E.E."/>
            <person name="Li G.H."/>
            <person name="Liu X."/>
            <person name="Gao L.Z."/>
        </authorList>
    </citation>
    <scope>NUCLEOTIDE SEQUENCE [LARGE SCALE GENOMIC DNA]</scope>
    <source>
        <strain evidence="5">cv. GT1</strain>
        <tissue evidence="4">Leaf</tissue>
    </source>
</reference>
<feature type="region of interest" description="Disordered" evidence="2">
    <location>
        <begin position="57"/>
        <end position="77"/>
    </location>
</feature>
<organism evidence="4 5">
    <name type="scientific">Hevea brasiliensis</name>
    <name type="common">Para rubber tree</name>
    <name type="synonym">Siphonia brasiliensis</name>
    <dbReference type="NCBI Taxonomy" id="3981"/>
    <lineage>
        <taxon>Eukaryota</taxon>
        <taxon>Viridiplantae</taxon>
        <taxon>Streptophyta</taxon>
        <taxon>Embryophyta</taxon>
        <taxon>Tracheophyta</taxon>
        <taxon>Spermatophyta</taxon>
        <taxon>Magnoliopsida</taxon>
        <taxon>eudicotyledons</taxon>
        <taxon>Gunneridae</taxon>
        <taxon>Pentapetalae</taxon>
        <taxon>rosids</taxon>
        <taxon>fabids</taxon>
        <taxon>Malpighiales</taxon>
        <taxon>Euphorbiaceae</taxon>
        <taxon>Crotonoideae</taxon>
        <taxon>Micrandreae</taxon>
        <taxon>Hevea</taxon>
    </lineage>
</organism>
<dbReference type="Proteomes" id="UP000467840">
    <property type="component" value="Chromosome 12"/>
</dbReference>
<dbReference type="PANTHER" id="PTHR32370">
    <property type="entry name" value="OS12G0117600 PROTEIN"/>
    <property type="match status" value="1"/>
</dbReference>
<comment type="caution">
    <text evidence="4">The sequence shown here is derived from an EMBL/GenBank/DDBJ whole genome shotgun (WGS) entry which is preliminary data.</text>
</comment>
<evidence type="ECO:0000259" key="3">
    <source>
        <dbReference type="PROSITE" id="PS50097"/>
    </source>
</evidence>
<dbReference type="EMBL" id="JAAGAX010000018">
    <property type="protein sequence ID" value="KAF2283648.1"/>
    <property type="molecule type" value="Genomic_DNA"/>
</dbReference>
<feature type="domain" description="BTB" evidence="3">
    <location>
        <begin position="21"/>
        <end position="113"/>
    </location>
</feature>
<dbReference type="PROSITE" id="PS50097">
    <property type="entry name" value="BTB"/>
    <property type="match status" value="1"/>
</dbReference>
<evidence type="ECO:0000256" key="1">
    <source>
        <dbReference type="ARBA" id="ARBA00004906"/>
    </source>
</evidence>
<dbReference type="Gene3D" id="3.30.710.10">
    <property type="entry name" value="Potassium Channel Kv1.1, Chain A"/>
    <property type="match status" value="1"/>
</dbReference>
<evidence type="ECO:0000313" key="5">
    <source>
        <dbReference type="Proteomes" id="UP000467840"/>
    </source>
</evidence>
<dbReference type="InterPro" id="IPR043454">
    <property type="entry name" value="NPH3/RPT2-like"/>
</dbReference>
<proteinExistence type="predicted"/>
<dbReference type="SUPFAM" id="SSF54695">
    <property type="entry name" value="POZ domain"/>
    <property type="match status" value="1"/>
</dbReference>
<accession>A0A6A6K643</accession>
<evidence type="ECO:0000256" key="2">
    <source>
        <dbReference type="SAM" id="MobiDB-lite"/>
    </source>
</evidence>
<dbReference type="AlphaFoldDB" id="A0A6A6K643"/>
<gene>
    <name evidence="4" type="ORF">GH714_013246</name>
</gene>
<dbReference type="InterPro" id="IPR000210">
    <property type="entry name" value="BTB/POZ_dom"/>
</dbReference>
<evidence type="ECO:0000313" key="4">
    <source>
        <dbReference type="EMBL" id="KAF2283648.1"/>
    </source>
</evidence>
<name>A0A6A6K643_HEVBR</name>
<protein>
    <recommendedName>
        <fullName evidence="3">BTB domain-containing protein</fullName>
    </recommendedName>
</protein>
<keyword evidence="5" id="KW-1185">Reference proteome</keyword>
<dbReference type="InterPro" id="IPR011333">
    <property type="entry name" value="SKP1/BTB/POZ_sf"/>
</dbReference>
<sequence length="127" mass="14256">MAAERPSSRGQAWFCTTGLPSDVVMEVEDMTFHLHKFPLMSKSRKLYQLITEQETNQTYAAERGGGEGEEHEPDRDEIEEVHCQISLQDFPGGSETFEMAARFCYGVKVDITSSTVAPFVAPESFSR</sequence>